<dbReference type="Proteomes" id="UP001501183">
    <property type="component" value="Unassembled WGS sequence"/>
</dbReference>
<evidence type="ECO:0000256" key="1">
    <source>
        <dbReference type="SAM" id="MobiDB-lite"/>
    </source>
</evidence>
<name>A0ABP8PR22_9NOCA</name>
<feature type="region of interest" description="Disordered" evidence="1">
    <location>
        <begin position="237"/>
        <end position="266"/>
    </location>
</feature>
<comment type="caution">
    <text evidence="2">The sequence shown here is derived from an EMBL/GenBank/DDBJ whole genome shotgun (WGS) entry which is preliminary data.</text>
</comment>
<gene>
    <name evidence="2" type="ORF">GCM10023094_54980</name>
</gene>
<evidence type="ECO:0000313" key="2">
    <source>
        <dbReference type="EMBL" id="GAA4490952.1"/>
    </source>
</evidence>
<evidence type="ECO:0008006" key="4">
    <source>
        <dbReference type="Google" id="ProtNLM"/>
    </source>
</evidence>
<proteinExistence type="predicted"/>
<feature type="region of interest" description="Disordered" evidence="1">
    <location>
        <begin position="1"/>
        <end position="35"/>
    </location>
</feature>
<accession>A0ABP8PR22</accession>
<protein>
    <recommendedName>
        <fullName evidence="4">DUF222 domain-containing protein</fullName>
    </recommendedName>
</protein>
<reference evidence="3" key="1">
    <citation type="journal article" date="2019" name="Int. J. Syst. Evol. Microbiol.">
        <title>The Global Catalogue of Microorganisms (GCM) 10K type strain sequencing project: providing services to taxonomists for standard genome sequencing and annotation.</title>
        <authorList>
            <consortium name="The Broad Institute Genomics Platform"/>
            <consortium name="The Broad Institute Genome Sequencing Center for Infectious Disease"/>
            <person name="Wu L."/>
            <person name="Ma J."/>
        </authorList>
    </citation>
    <scope>NUCLEOTIDE SEQUENCE [LARGE SCALE GENOMIC DNA]</scope>
    <source>
        <strain evidence="3">JCM 32206</strain>
    </source>
</reference>
<keyword evidence="3" id="KW-1185">Reference proteome</keyword>
<organism evidence="2 3">
    <name type="scientific">Rhodococcus olei</name>
    <dbReference type="NCBI Taxonomy" id="2161675"/>
    <lineage>
        <taxon>Bacteria</taxon>
        <taxon>Bacillati</taxon>
        <taxon>Actinomycetota</taxon>
        <taxon>Actinomycetes</taxon>
        <taxon>Mycobacteriales</taxon>
        <taxon>Nocardiaceae</taxon>
        <taxon>Rhodococcus</taxon>
    </lineage>
</organism>
<feature type="region of interest" description="Disordered" evidence="1">
    <location>
        <begin position="210"/>
        <end position="229"/>
    </location>
</feature>
<evidence type="ECO:0000313" key="3">
    <source>
        <dbReference type="Proteomes" id="UP001501183"/>
    </source>
</evidence>
<sequence length="274" mass="29202">MHGTSQGNAHPENSSNVQTSATSGVSPEVSDTTPALQQPFADSEWEEIVAAAVAAVAAIEAAQAQDTATDPLAEAAIAEMLEAQPAGARTFSLPIAPGASACVLTWHSRRYWLTLCEWVVTHTDRGRSALKKAGIAAATFVRGCAAHAEFAESATGRRMSASLDTLVGRSGLSVDQIKRCRRALKALELGVEQARGKLLNSLEREAAARHYEQVHGQSPAQPQRGAASVWTLSAPQWATEAMPMPEKAPRPRRRPAQSNDQNLWIPGRACLPGR</sequence>
<dbReference type="EMBL" id="BAABFB010000078">
    <property type="protein sequence ID" value="GAA4490952.1"/>
    <property type="molecule type" value="Genomic_DNA"/>
</dbReference>